<name>T0ZZA1_9ZZZZ</name>
<reference evidence="2" key="1">
    <citation type="submission" date="2013-08" db="EMBL/GenBank/DDBJ databases">
        <authorList>
            <person name="Mendez C."/>
            <person name="Richter M."/>
            <person name="Ferrer M."/>
            <person name="Sanchez J."/>
        </authorList>
    </citation>
    <scope>NUCLEOTIDE SEQUENCE</scope>
</reference>
<reference evidence="2" key="2">
    <citation type="journal article" date="2014" name="ISME J.">
        <title>Microbial stratification in low pH oxic and suboxic macroscopic growths along an acid mine drainage.</title>
        <authorList>
            <person name="Mendez-Garcia C."/>
            <person name="Mesa V."/>
            <person name="Sprenger R.R."/>
            <person name="Richter M."/>
            <person name="Diez M.S."/>
            <person name="Solano J."/>
            <person name="Bargiela R."/>
            <person name="Golyshina O.V."/>
            <person name="Manteca A."/>
            <person name="Ramos J.L."/>
            <person name="Gallego J.R."/>
            <person name="Llorente I."/>
            <person name="Martins Dos Santos V.A."/>
            <person name="Jensen O.N."/>
            <person name="Pelaez A.I."/>
            <person name="Sanchez J."/>
            <person name="Ferrer M."/>
        </authorList>
    </citation>
    <scope>NUCLEOTIDE SEQUENCE</scope>
</reference>
<dbReference type="EMBL" id="AUZZ01009244">
    <property type="protein sequence ID" value="EQD34089.1"/>
    <property type="molecule type" value="Genomic_DNA"/>
</dbReference>
<dbReference type="InterPro" id="IPR025164">
    <property type="entry name" value="Toastrack_DUF4097"/>
</dbReference>
<dbReference type="AlphaFoldDB" id="T0ZZA1"/>
<feature type="domain" description="DUF4097" evidence="1">
    <location>
        <begin position="139"/>
        <end position="240"/>
    </location>
</feature>
<evidence type="ECO:0000313" key="2">
    <source>
        <dbReference type="EMBL" id="EQD34089.1"/>
    </source>
</evidence>
<comment type="caution">
    <text evidence="2">The sequence shown here is derived from an EMBL/GenBank/DDBJ whole genome shotgun (WGS) entry which is preliminary data.</text>
</comment>
<accession>T0ZZA1</accession>
<proteinExistence type="predicted"/>
<evidence type="ECO:0000259" key="1">
    <source>
        <dbReference type="Pfam" id="PF13349"/>
    </source>
</evidence>
<dbReference type="Pfam" id="PF13349">
    <property type="entry name" value="DUF4097"/>
    <property type="match status" value="1"/>
</dbReference>
<organism evidence="2">
    <name type="scientific">mine drainage metagenome</name>
    <dbReference type="NCBI Taxonomy" id="410659"/>
    <lineage>
        <taxon>unclassified sequences</taxon>
        <taxon>metagenomes</taxon>
        <taxon>ecological metagenomes</taxon>
    </lineage>
</organism>
<gene>
    <name evidence="2" type="ORF">B2A_12819</name>
</gene>
<protein>
    <recommendedName>
        <fullName evidence="1">DUF4097 domain-containing protein</fullName>
    </recommendedName>
</protein>
<sequence length="320" mass="32893">MHIPHHDRRLARNVLIALAACALVLVLPRARAAPAPVDAHSVPINISRPLAADGTVSIDNGAGSIQVIAWDKPEVQVTGQQPAAVKPPEIESSASRFTLRIRAKVEQCWLGFSCSTKLLPVHLTVYAPRGARLDLHGVSADMRVQGMNSPRLDADGVSGDMTLSDARFAVARLHSVSGDMHLNAVIGRLDADNVSGDVRGAMLACSSVRATTVSGDISVGCARVREAALKSVSGDVQLSLSALTPAGAVSLNSVSGDARLSVPAGVSARLDLGSLSGSIGGALPAGVTVQKHSVSGRFGSGDGSLRVQTVSGDIHLQQGG</sequence>